<sequence length="135" mass="15534">MKSIAQTVINNLQQPWAGQLQSGKHQYFTDEPEEFGGCDTAPAPYDYLLASLAACTMITLRMYAKHKSTDYGNFQIVLNFYKNNDGKEWISRELHFKQDLDQLNQSKILNICQKTPVTKTLLRGIKIDTRIFIDQ</sequence>
<evidence type="ECO:0000313" key="2">
    <source>
        <dbReference type="Proteomes" id="UP000185895"/>
    </source>
</evidence>
<dbReference type="InterPro" id="IPR036102">
    <property type="entry name" value="OsmC/Ohrsf"/>
</dbReference>
<keyword evidence="2" id="KW-1185">Reference proteome</keyword>
<dbReference type="RefSeq" id="WP_070069433.1">
    <property type="nucleotide sequence ID" value="NZ_MKKK01000012.1"/>
</dbReference>
<dbReference type="AlphaFoldDB" id="A0A1E7RDD1"/>
<protein>
    <submittedName>
        <fullName evidence="1">Osmotically inducible protein C</fullName>
    </submittedName>
</protein>
<dbReference type="InterPro" id="IPR003718">
    <property type="entry name" value="OsmC/Ohr_fam"/>
</dbReference>
<comment type="caution">
    <text evidence="1">The sequence shown here is derived from an EMBL/GenBank/DDBJ whole genome shotgun (WGS) entry which is preliminary data.</text>
</comment>
<dbReference type="Gene3D" id="3.30.300.20">
    <property type="match status" value="1"/>
</dbReference>
<evidence type="ECO:0000313" key="1">
    <source>
        <dbReference type="EMBL" id="OEY97286.1"/>
    </source>
</evidence>
<name>A0A1E7RDD1_9GAMM</name>
<accession>A0A1E7RDD1</accession>
<organism evidence="1 2">
    <name type="scientific">Acinetobacter qingfengensis</name>
    <dbReference type="NCBI Taxonomy" id="1262585"/>
    <lineage>
        <taxon>Bacteria</taxon>
        <taxon>Pseudomonadati</taxon>
        <taxon>Pseudomonadota</taxon>
        <taxon>Gammaproteobacteria</taxon>
        <taxon>Moraxellales</taxon>
        <taxon>Moraxellaceae</taxon>
        <taxon>Acinetobacter</taxon>
    </lineage>
</organism>
<dbReference type="SUPFAM" id="SSF82784">
    <property type="entry name" value="OsmC-like"/>
    <property type="match status" value="1"/>
</dbReference>
<dbReference type="STRING" id="1262585.BJI46_01860"/>
<proteinExistence type="predicted"/>
<dbReference type="OrthoDB" id="9789573at2"/>
<gene>
    <name evidence="1" type="ORF">BJI46_01860</name>
</gene>
<dbReference type="InterPro" id="IPR015946">
    <property type="entry name" value="KH_dom-like_a/b"/>
</dbReference>
<dbReference type="PANTHER" id="PTHR39624">
    <property type="entry name" value="PROTEIN INVOLVED IN RIMO-MEDIATED BETA-METHYLTHIOLATION OF RIBOSOMAL PROTEIN S12 YCAO"/>
    <property type="match status" value="1"/>
</dbReference>
<dbReference type="Pfam" id="PF02566">
    <property type="entry name" value="OsmC"/>
    <property type="match status" value="1"/>
</dbReference>
<dbReference type="Proteomes" id="UP000185895">
    <property type="component" value="Unassembled WGS sequence"/>
</dbReference>
<dbReference type="PANTHER" id="PTHR39624:SF2">
    <property type="entry name" value="OSMC-LIKE PROTEIN"/>
    <property type="match status" value="1"/>
</dbReference>
<dbReference type="EMBL" id="MKKK01000012">
    <property type="protein sequence ID" value="OEY97286.1"/>
    <property type="molecule type" value="Genomic_DNA"/>
</dbReference>
<reference evidence="1 2" key="1">
    <citation type="submission" date="2016-09" db="EMBL/GenBank/DDBJ databases">
        <authorList>
            <person name="Capua I."/>
            <person name="De Benedictis P."/>
            <person name="Joannis T."/>
            <person name="Lombin L.H."/>
            <person name="Cattoli G."/>
        </authorList>
    </citation>
    <scope>NUCLEOTIDE SEQUENCE [LARGE SCALE GENOMIC DNA]</scope>
    <source>
        <strain evidence="1 2">ANC 4671</strain>
    </source>
</reference>